<dbReference type="PANTHER" id="PTHR13191">
    <property type="entry name" value="RIBOSOMAL RNA PROCESSING PROTEIN 7-RELATED"/>
    <property type="match status" value="1"/>
</dbReference>
<gene>
    <name evidence="4" type="ORF">H4Q32_026547</name>
</gene>
<feature type="compositionally biased region" description="Basic and acidic residues" evidence="2">
    <location>
        <begin position="47"/>
        <end position="61"/>
    </location>
</feature>
<organism evidence="4 5">
    <name type="scientific">Labeo rohita</name>
    <name type="common">Indian major carp</name>
    <name type="synonym">Cyprinus rohita</name>
    <dbReference type="NCBI Taxonomy" id="84645"/>
    <lineage>
        <taxon>Eukaryota</taxon>
        <taxon>Metazoa</taxon>
        <taxon>Chordata</taxon>
        <taxon>Craniata</taxon>
        <taxon>Vertebrata</taxon>
        <taxon>Euteleostomi</taxon>
        <taxon>Actinopterygii</taxon>
        <taxon>Neopterygii</taxon>
        <taxon>Teleostei</taxon>
        <taxon>Ostariophysi</taxon>
        <taxon>Cypriniformes</taxon>
        <taxon>Cyprinidae</taxon>
        <taxon>Labeoninae</taxon>
        <taxon>Labeonini</taxon>
        <taxon>Labeo</taxon>
    </lineage>
</organism>
<keyword evidence="5" id="KW-1185">Reference proteome</keyword>
<comment type="caution">
    <text evidence="4">The sequence shown here is derived from an EMBL/GenBank/DDBJ whole genome shotgun (WGS) entry which is preliminary data.</text>
</comment>
<dbReference type="Pfam" id="PF12923">
    <property type="entry name" value="RRP7"/>
    <property type="match status" value="1"/>
</dbReference>
<dbReference type="InterPro" id="IPR024326">
    <property type="entry name" value="RRP7_C"/>
</dbReference>
<protein>
    <recommendedName>
        <fullName evidence="3">Ribosomal RNA-processing protein 7 C-terminal domain-containing protein</fullName>
    </recommendedName>
</protein>
<name>A0ABQ8MY94_LABRO</name>
<evidence type="ECO:0000256" key="1">
    <source>
        <dbReference type="ARBA" id="ARBA00006110"/>
    </source>
</evidence>
<dbReference type="PANTHER" id="PTHR13191:SF0">
    <property type="entry name" value="RIBOSOMAL RNA-PROCESSING PROTEIN 7 HOMOLOG A-RELATED"/>
    <property type="match status" value="1"/>
</dbReference>
<evidence type="ECO:0000313" key="5">
    <source>
        <dbReference type="Proteomes" id="UP000830375"/>
    </source>
</evidence>
<evidence type="ECO:0000313" key="4">
    <source>
        <dbReference type="EMBL" id="KAI2666838.1"/>
    </source>
</evidence>
<feature type="region of interest" description="Disordered" evidence="2">
    <location>
        <begin position="41"/>
        <end position="61"/>
    </location>
</feature>
<dbReference type="Proteomes" id="UP000830375">
    <property type="component" value="Unassembled WGS sequence"/>
</dbReference>
<accession>A0ABQ8MY94</accession>
<sequence length="87" mass="10563">MEIMCRRWFSDSEWICSRCSQEAELQQEDEEGWVKVMKGSHGVKLHPHSETANERTLQEEKKKKERKELLNFYTWQHRNTLSRLNII</sequence>
<proteinExistence type="inferred from homology"/>
<evidence type="ECO:0000259" key="3">
    <source>
        <dbReference type="Pfam" id="PF12923"/>
    </source>
</evidence>
<comment type="similarity">
    <text evidence="1">Belongs to the RRP7 family.</text>
</comment>
<feature type="domain" description="Ribosomal RNA-processing protein 7 C-terminal" evidence="3">
    <location>
        <begin position="21"/>
        <end position="80"/>
    </location>
</feature>
<dbReference type="InterPro" id="IPR040446">
    <property type="entry name" value="RRP7"/>
</dbReference>
<reference evidence="4 5" key="1">
    <citation type="submission" date="2022-01" db="EMBL/GenBank/DDBJ databases">
        <title>A high-quality chromosome-level genome assembly of rohu carp, Labeo rohita.</title>
        <authorList>
            <person name="Arick M.A. II"/>
            <person name="Hsu C.-Y."/>
            <person name="Magbanua Z."/>
            <person name="Pechanova O."/>
            <person name="Grover C."/>
            <person name="Miller E."/>
            <person name="Thrash A."/>
            <person name="Ezzel L."/>
            <person name="Alam S."/>
            <person name="Benzie J."/>
            <person name="Hamilton M."/>
            <person name="Karsi A."/>
            <person name="Lawrence M.L."/>
            <person name="Peterson D.G."/>
        </authorList>
    </citation>
    <scope>NUCLEOTIDE SEQUENCE [LARGE SCALE GENOMIC DNA]</scope>
    <source>
        <strain evidence="5">BAU-BD-2019</strain>
        <tissue evidence="4">Blood</tissue>
    </source>
</reference>
<evidence type="ECO:0000256" key="2">
    <source>
        <dbReference type="SAM" id="MobiDB-lite"/>
    </source>
</evidence>
<dbReference type="EMBL" id="JACTAM010000003">
    <property type="protein sequence ID" value="KAI2666838.1"/>
    <property type="molecule type" value="Genomic_DNA"/>
</dbReference>